<evidence type="ECO:0000313" key="1">
    <source>
        <dbReference type="EMBL" id="TFW21447.1"/>
    </source>
</evidence>
<dbReference type="OrthoDB" id="8775856at2"/>
<accession>A0A4Y9SIC2</accession>
<protein>
    <submittedName>
        <fullName evidence="1">Uncharacterized protein</fullName>
    </submittedName>
</protein>
<keyword evidence="2" id="KW-1185">Reference proteome</keyword>
<sequence length="119" mass="13246">MNDTNRLVGEFMTLYEEWEDHPARFSWDALQALAVQGAHAYNEGYGPSFHILAFDGYPHAEFHERFLRYLLDAGFAPFKRVRSAAGDAEVAVFGHAGLAEAARDNPASARMLAMLRDAA</sequence>
<proteinExistence type="predicted"/>
<gene>
    <name evidence="1" type="ORF">E4L98_13415</name>
</gene>
<organism evidence="1 2">
    <name type="scientific">Duganella callida</name>
    <dbReference type="NCBI Taxonomy" id="2561932"/>
    <lineage>
        <taxon>Bacteria</taxon>
        <taxon>Pseudomonadati</taxon>
        <taxon>Pseudomonadota</taxon>
        <taxon>Betaproteobacteria</taxon>
        <taxon>Burkholderiales</taxon>
        <taxon>Oxalobacteraceae</taxon>
        <taxon>Telluria group</taxon>
        <taxon>Duganella</taxon>
    </lineage>
</organism>
<reference evidence="1 2" key="1">
    <citation type="submission" date="2019-03" db="EMBL/GenBank/DDBJ databases">
        <title>Draft Genome Sequence of Duganella callidus sp. nov., a Novel Duganella Species Isolated from Cultivated Soil.</title>
        <authorList>
            <person name="Raths R."/>
            <person name="Peta V."/>
            <person name="Bucking H."/>
        </authorList>
    </citation>
    <scope>NUCLEOTIDE SEQUENCE [LARGE SCALE GENOMIC DNA]</scope>
    <source>
        <strain evidence="1 2">DN04</strain>
    </source>
</reference>
<dbReference type="AlphaFoldDB" id="A0A4Y9SIC2"/>
<name>A0A4Y9SIC2_9BURK</name>
<dbReference type="EMBL" id="SPVG01000135">
    <property type="protein sequence ID" value="TFW21447.1"/>
    <property type="molecule type" value="Genomic_DNA"/>
</dbReference>
<comment type="caution">
    <text evidence="1">The sequence shown here is derived from an EMBL/GenBank/DDBJ whole genome shotgun (WGS) entry which is preliminary data.</text>
</comment>
<dbReference type="RefSeq" id="WP_135202058.1">
    <property type="nucleotide sequence ID" value="NZ_SPVG01000135.1"/>
</dbReference>
<evidence type="ECO:0000313" key="2">
    <source>
        <dbReference type="Proteomes" id="UP000297729"/>
    </source>
</evidence>
<dbReference type="Proteomes" id="UP000297729">
    <property type="component" value="Unassembled WGS sequence"/>
</dbReference>